<dbReference type="InterPro" id="IPR003409">
    <property type="entry name" value="MORN"/>
</dbReference>
<feature type="compositionally biased region" description="Basic and acidic residues" evidence="2">
    <location>
        <begin position="1"/>
        <end position="17"/>
    </location>
</feature>
<dbReference type="SUPFAM" id="SSF82185">
    <property type="entry name" value="Histone H3 K4-specific methyltransferase SET7/9 N-terminal domain"/>
    <property type="match status" value="3"/>
</dbReference>
<evidence type="ECO:0000313" key="3">
    <source>
        <dbReference type="EMBL" id="CDW72018.1"/>
    </source>
</evidence>
<organism evidence="3 4">
    <name type="scientific">Stylonychia lemnae</name>
    <name type="common">Ciliate</name>
    <dbReference type="NCBI Taxonomy" id="5949"/>
    <lineage>
        <taxon>Eukaryota</taxon>
        <taxon>Sar</taxon>
        <taxon>Alveolata</taxon>
        <taxon>Ciliophora</taxon>
        <taxon>Intramacronucleata</taxon>
        <taxon>Spirotrichea</taxon>
        <taxon>Stichotrichia</taxon>
        <taxon>Sporadotrichida</taxon>
        <taxon>Oxytrichidae</taxon>
        <taxon>Stylonychinae</taxon>
        <taxon>Stylonychia</taxon>
    </lineage>
</organism>
<feature type="compositionally biased region" description="Polar residues" evidence="2">
    <location>
        <begin position="654"/>
        <end position="667"/>
    </location>
</feature>
<evidence type="ECO:0008006" key="5">
    <source>
        <dbReference type="Google" id="ProtNLM"/>
    </source>
</evidence>
<keyword evidence="1" id="KW-0677">Repeat</keyword>
<dbReference type="InParanoid" id="A0A077ZQ39"/>
<gene>
    <name evidence="3" type="primary">Contig5726.g6122</name>
    <name evidence="3" type="ORF">STYLEM_970</name>
</gene>
<dbReference type="EMBL" id="CCKQ01000929">
    <property type="protein sequence ID" value="CDW72018.1"/>
    <property type="molecule type" value="Genomic_DNA"/>
</dbReference>
<name>A0A077ZQ39_STYLE</name>
<keyword evidence="4" id="KW-1185">Reference proteome</keyword>
<feature type="compositionally biased region" description="Polar residues" evidence="2">
    <location>
        <begin position="67"/>
        <end position="91"/>
    </location>
</feature>
<evidence type="ECO:0000313" key="4">
    <source>
        <dbReference type="Proteomes" id="UP000039865"/>
    </source>
</evidence>
<feature type="region of interest" description="Disordered" evidence="2">
    <location>
        <begin position="652"/>
        <end position="683"/>
    </location>
</feature>
<dbReference type="AlphaFoldDB" id="A0A077ZQ39"/>
<feature type="region of interest" description="Disordered" evidence="2">
    <location>
        <begin position="512"/>
        <end position="540"/>
    </location>
</feature>
<dbReference type="PANTHER" id="PTHR23084:SF263">
    <property type="entry name" value="MORN REPEAT-CONTAINING PROTEIN 1"/>
    <property type="match status" value="1"/>
</dbReference>
<reference evidence="3 4" key="1">
    <citation type="submission" date="2014-06" db="EMBL/GenBank/DDBJ databases">
        <authorList>
            <person name="Swart Estienne"/>
        </authorList>
    </citation>
    <scope>NUCLEOTIDE SEQUENCE [LARGE SCALE GENOMIC DNA]</scope>
    <source>
        <strain evidence="3 4">130c</strain>
    </source>
</reference>
<feature type="region of interest" description="Disordered" evidence="2">
    <location>
        <begin position="1"/>
        <end position="21"/>
    </location>
</feature>
<feature type="region of interest" description="Disordered" evidence="2">
    <location>
        <begin position="583"/>
        <end position="623"/>
    </location>
</feature>
<dbReference type="Gene3D" id="2.20.110.10">
    <property type="entry name" value="Histone H3 K4-specific methyltransferase SET7/9 N-terminal domain"/>
    <property type="match status" value="5"/>
</dbReference>
<feature type="compositionally biased region" description="Polar residues" evidence="2">
    <location>
        <begin position="520"/>
        <end position="540"/>
    </location>
</feature>
<feature type="region of interest" description="Disordered" evidence="2">
    <location>
        <begin position="42"/>
        <end position="91"/>
    </location>
</feature>
<feature type="compositionally biased region" description="Polar residues" evidence="2">
    <location>
        <begin position="674"/>
        <end position="683"/>
    </location>
</feature>
<evidence type="ECO:0000256" key="1">
    <source>
        <dbReference type="ARBA" id="ARBA00022737"/>
    </source>
</evidence>
<proteinExistence type="predicted"/>
<sequence>MRKTETDKNQSFRESKTNTDNTAIVTGNELDKFYFSVDKFKNETRNGRNSPSTDEVKIKTDRDESESFVNINGKQSSSMMSNASNHQSPELQKPQIIQENRISTEYPSMHQKVGEQNQQETLLEKHPDTSPRKMPPIRLEPDQLKASMVIPQLSLQLQQTEDGEAFEYGSNTQRVINLEKKFGGYRMISQLFKYEDLRLMVDFQILKFKDAIFRGQIKNGERREGLGVMLYDNGRTYEGQWQNDRRHGQGFEKYSNLNTYEGEFVRGKANGKGIYKWKNGEIYEGDWLNGQKEGKGFWRNTFGESYEGDWRDNKANGYGVHHWSTGEKYEGDWFDFLKHGFGTDYFANGDRYTGQYRYGKPWGRGKYTWSSGATYEGDFEDGHKHGKGKWEKKQVMNNEQTGAETIIHVYYEGEYKNDVKEGYGQYKWASGNYYKGYYKNDKRHFYGEMYWNDGSIYKGEWCDGVQHGYGKMIFATGEVKEGFFDNGVFKFEGNELQIKQYMKINNIKTSASEQSKETSYKQSNNTTSKKNVQFQGGDANDTSFVSQNKIRLGKRSSVVSQMKGSQANQASNFNINLKSNKKQLNPINQNNNYNHNQQRLRKNESVPSLHRNPKDLINDFNSPTSVGMSDSYLQEGDYNPNKKFFAKDMRRQGKSLTNDKQPPSSQIIRKKPESNGNNNNFGLSHISEISQEENTFTGQKKQIHLNKLNKVASEQFLPSIENRYINKHQINGKQARTNLSHSNDYYEMGQPQVVIKNQRFNNNFMMPMRTNTSQSQLRDIPQPIMHRPWIPSGIIQRNDGVYVKPQGTYNNPII</sequence>
<accession>A0A077ZQ39</accession>
<dbReference type="Proteomes" id="UP000039865">
    <property type="component" value="Unassembled WGS sequence"/>
</dbReference>
<dbReference type="SMART" id="SM00698">
    <property type="entry name" value="MORN"/>
    <property type="match status" value="10"/>
</dbReference>
<dbReference type="PANTHER" id="PTHR23084">
    <property type="entry name" value="PHOSPHATIDYLINOSITOL-4-PHOSPHATE 5-KINASE RELATED"/>
    <property type="match status" value="1"/>
</dbReference>
<evidence type="ECO:0000256" key="2">
    <source>
        <dbReference type="SAM" id="MobiDB-lite"/>
    </source>
</evidence>
<feature type="compositionally biased region" description="Low complexity" evidence="2">
    <location>
        <begin position="583"/>
        <end position="597"/>
    </location>
</feature>
<dbReference type="Pfam" id="PF02493">
    <property type="entry name" value="MORN"/>
    <property type="match status" value="10"/>
</dbReference>
<protein>
    <recommendedName>
        <fullName evidence="5">Morn repeat protein</fullName>
    </recommendedName>
</protein>